<gene>
    <name evidence="3" type="ORF">SAMN04488122_3367</name>
</gene>
<dbReference type="InterPro" id="IPR012341">
    <property type="entry name" value="6hp_glycosidase-like_sf"/>
</dbReference>
<dbReference type="RefSeq" id="WP_089896605.1">
    <property type="nucleotide sequence ID" value="NZ_FOJG01000001.1"/>
</dbReference>
<keyword evidence="1 3" id="KW-0378">Hydrolase</keyword>
<dbReference type="EMBL" id="FOJG01000001">
    <property type="protein sequence ID" value="SEW44703.1"/>
    <property type="molecule type" value="Genomic_DNA"/>
</dbReference>
<evidence type="ECO:0000313" key="4">
    <source>
        <dbReference type="Proteomes" id="UP000199310"/>
    </source>
</evidence>
<dbReference type="Gene3D" id="1.50.10.10">
    <property type="match status" value="1"/>
</dbReference>
<sequence length="372" mass="42614">MKKRLFIIPILLMTCLLVNAQSSIRDTAAIFQTMKKVADWQWNTLETAGWKTSKKDWTSGVLLTGMMAWANLAQEEKYYDKLKQVGEDNHWQIGNDRQCADDYCVAQTYIQLYNIFKNPLYIRDFKSMADTLVTLPHTESLQWGNRIDYREWAWCDALYMGPPALAYLTQATGDYKYLEKCLYLWKKSSDFLYDKDAHLFYRDSRYFTKREANGKKVFWSRGNGWVMGGLVRVLSVLPDSSRAKPALIKQLKEMSAAIAALQQPDGSWHASLLDPAAYPVKETSGTAFFCYALTWGVNNGYLSRRKYKPVIDRAWQSLTDAIHEDGKLGFVQPQGASPDKVTFDDTDVYGVGAFLLAGVEMMKFNARVQQKM</sequence>
<dbReference type="InterPro" id="IPR052043">
    <property type="entry name" value="PolySaccharide_Degr_Enz"/>
</dbReference>
<dbReference type="GO" id="GO:0005975">
    <property type="term" value="P:carbohydrate metabolic process"/>
    <property type="evidence" value="ECO:0007669"/>
    <property type="project" value="InterPro"/>
</dbReference>
<reference evidence="4" key="1">
    <citation type="submission" date="2016-10" db="EMBL/GenBank/DDBJ databases">
        <authorList>
            <person name="Varghese N."/>
            <person name="Submissions S."/>
        </authorList>
    </citation>
    <scope>NUCLEOTIDE SEQUENCE [LARGE SCALE GENOMIC DNA]</scope>
    <source>
        <strain evidence="4">DSM 3695</strain>
    </source>
</reference>
<organism evidence="3 4">
    <name type="scientific">Chitinophaga arvensicola</name>
    <dbReference type="NCBI Taxonomy" id="29529"/>
    <lineage>
        <taxon>Bacteria</taxon>
        <taxon>Pseudomonadati</taxon>
        <taxon>Bacteroidota</taxon>
        <taxon>Chitinophagia</taxon>
        <taxon>Chitinophagales</taxon>
        <taxon>Chitinophagaceae</taxon>
        <taxon>Chitinophaga</taxon>
    </lineage>
</organism>
<dbReference type="OrthoDB" id="258246at2"/>
<evidence type="ECO:0000256" key="2">
    <source>
        <dbReference type="SAM" id="SignalP"/>
    </source>
</evidence>
<dbReference type="SUPFAM" id="SSF48208">
    <property type="entry name" value="Six-hairpin glycosidases"/>
    <property type="match status" value="1"/>
</dbReference>
<accession>A0A1I0RTH2</accession>
<dbReference type="Proteomes" id="UP000199310">
    <property type="component" value="Unassembled WGS sequence"/>
</dbReference>
<dbReference type="InterPro" id="IPR010905">
    <property type="entry name" value="Glyco_hydro_88"/>
</dbReference>
<dbReference type="InterPro" id="IPR008928">
    <property type="entry name" value="6-hairpin_glycosidase_sf"/>
</dbReference>
<feature type="signal peptide" evidence="2">
    <location>
        <begin position="1"/>
        <end position="20"/>
    </location>
</feature>
<dbReference type="PANTHER" id="PTHR33886">
    <property type="entry name" value="UNSATURATED RHAMNOGALACTURONAN HYDROLASE (EUROFUNG)"/>
    <property type="match status" value="1"/>
</dbReference>
<keyword evidence="2" id="KW-0732">Signal</keyword>
<feature type="chain" id="PRO_5011675371" evidence="2">
    <location>
        <begin position="21"/>
        <end position="372"/>
    </location>
</feature>
<protein>
    <submittedName>
        <fullName evidence="3">Rhamnogalacturonyl hydrolase YesR</fullName>
    </submittedName>
</protein>
<dbReference type="AlphaFoldDB" id="A0A1I0RTH2"/>
<dbReference type="PANTHER" id="PTHR33886:SF8">
    <property type="entry name" value="UNSATURATED RHAMNOGALACTURONAN HYDROLASE (EUROFUNG)"/>
    <property type="match status" value="1"/>
</dbReference>
<evidence type="ECO:0000256" key="1">
    <source>
        <dbReference type="ARBA" id="ARBA00022801"/>
    </source>
</evidence>
<keyword evidence="4" id="KW-1185">Reference proteome</keyword>
<dbReference type="STRING" id="29529.SAMN04488122_3367"/>
<evidence type="ECO:0000313" key="3">
    <source>
        <dbReference type="EMBL" id="SEW44703.1"/>
    </source>
</evidence>
<name>A0A1I0RTH2_9BACT</name>
<dbReference type="Pfam" id="PF07470">
    <property type="entry name" value="Glyco_hydro_88"/>
    <property type="match status" value="1"/>
</dbReference>
<dbReference type="GO" id="GO:0016787">
    <property type="term" value="F:hydrolase activity"/>
    <property type="evidence" value="ECO:0007669"/>
    <property type="project" value="UniProtKB-KW"/>
</dbReference>
<proteinExistence type="predicted"/>